<dbReference type="eggNOG" id="ENOG5031XNN">
    <property type="taxonomic scope" value="Bacteria"/>
</dbReference>
<dbReference type="SMART" id="SM00530">
    <property type="entry name" value="HTH_XRE"/>
    <property type="match status" value="1"/>
</dbReference>
<accession>D6A4L7</accession>
<dbReference type="CDD" id="cd00093">
    <property type="entry name" value="HTH_XRE"/>
    <property type="match status" value="1"/>
</dbReference>
<dbReference type="PROSITE" id="PS50943">
    <property type="entry name" value="HTH_CROC1"/>
    <property type="match status" value="1"/>
</dbReference>
<dbReference type="GO" id="GO:0003677">
    <property type="term" value="F:DNA binding"/>
    <property type="evidence" value="ECO:0007669"/>
    <property type="project" value="InterPro"/>
</dbReference>
<gene>
    <name evidence="2" type="ORF">SSFG_01111</name>
</gene>
<dbReference type="SUPFAM" id="SSF47413">
    <property type="entry name" value="lambda repressor-like DNA-binding domains"/>
    <property type="match status" value="1"/>
</dbReference>
<reference evidence="3" key="1">
    <citation type="submission" date="2008-12" db="EMBL/GenBank/DDBJ databases">
        <title>Annotation of Streptomyces ghanaensis ATCC 14672.</title>
        <authorList>
            <consortium name="The Broad Institute Genome Sequencing Platform"/>
            <consortium name="Broad Institute Microbial Sequencing Center"/>
            <person name="Fischbach M."/>
            <person name="Ward D."/>
            <person name="Young S."/>
            <person name="Kodira C.D."/>
            <person name="Zeng Q."/>
            <person name="Koehrsen M."/>
            <person name="Godfrey P."/>
            <person name="Alvarado L."/>
            <person name="Berlin A.M."/>
            <person name="Borenstein D."/>
            <person name="Chen Z."/>
            <person name="Engels R."/>
            <person name="Freedman E."/>
            <person name="Gellesch M."/>
            <person name="Goldberg J."/>
            <person name="Griggs A."/>
            <person name="Gujja S."/>
            <person name="Heiman D.I."/>
            <person name="Hepburn T.A."/>
            <person name="Howarth C."/>
            <person name="Jen D."/>
            <person name="Larson L."/>
            <person name="Lewis B."/>
            <person name="Mehta T."/>
            <person name="Park D."/>
            <person name="Pearson M."/>
            <person name="Roberts A."/>
            <person name="Saif S."/>
            <person name="Shea T.D."/>
            <person name="Shenoy N."/>
            <person name="Sisk P."/>
            <person name="Stolte C."/>
            <person name="Sykes S.N."/>
            <person name="Walk T."/>
            <person name="White J."/>
            <person name="Yandava C."/>
            <person name="Straight P."/>
            <person name="Clardy J."/>
            <person name="Hung D."/>
            <person name="Kolter R."/>
            <person name="Mekalanos J."/>
            <person name="Walker S."/>
            <person name="Walsh C.T."/>
            <person name="Wieland B.L.C."/>
            <person name="Ilzarbe M."/>
            <person name="Galagan J."/>
            <person name="Nusbaum C."/>
            <person name="Birren B."/>
        </authorList>
    </citation>
    <scope>NUCLEOTIDE SEQUENCE [LARGE SCALE GENOMIC DNA]</scope>
    <source>
        <strain evidence="3">ATCC 14672 / DSM 40746 / JCM 4963 / KCTC 9882 / NRRL B-12104 / FH 1290</strain>
    </source>
</reference>
<protein>
    <submittedName>
        <fullName evidence="2">Predicted protein</fullName>
    </submittedName>
</protein>
<evidence type="ECO:0000313" key="3">
    <source>
        <dbReference type="Proteomes" id="UP000003824"/>
    </source>
</evidence>
<dbReference type="RefSeq" id="WP_004980700.1">
    <property type="nucleotide sequence ID" value="NZ_DS999641.1"/>
</dbReference>
<dbReference type="InterPro" id="IPR010982">
    <property type="entry name" value="Lambda_DNA-bd_dom_sf"/>
</dbReference>
<dbReference type="Pfam" id="PF13560">
    <property type="entry name" value="HTH_31"/>
    <property type="match status" value="1"/>
</dbReference>
<dbReference type="Proteomes" id="UP000003824">
    <property type="component" value="Unassembled WGS sequence"/>
</dbReference>
<dbReference type="EMBL" id="DS999641">
    <property type="protein sequence ID" value="EFE65857.2"/>
    <property type="molecule type" value="Genomic_DNA"/>
</dbReference>
<name>D6A4L7_STRV1</name>
<feature type="domain" description="HTH cro/C1-type" evidence="1">
    <location>
        <begin position="15"/>
        <end position="48"/>
    </location>
</feature>
<sequence>MEQPPPTYEVIGAEIRKLRMQAGLSTAELAKAALISRRYLNHLENGYRTRMRPGPYQRLRTALGLPADSTQLLRPSPQDNPLGKR</sequence>
<dbReference type="InterPro" id="IPR001387">
    <property type="entry name" value="Cro/C1-type_HTH"/>
</dbReference>
<proteinExistence type="predicted"/>
<evidence type="ECO:0000313" key="2">
    <source>
        <dbReference type="EMBL" id="EFE65857.2"/>
    </source>
</evidence>
<organism evidence="2 3">
    <name type="scientific">Streptomyces viridosporus (strain ATCC 14672 / DSM 40746 / JCM 4963 / KCTC 9882 / NRRL B-12104 / FH 1290)</name>
    <name type="common">Streptomyces ghanaensis</name>
    <dbReference type="NCBI Taxonomy" id="566461"/>
    <lineage>
        <taxon>Bacteria</taxon>
        <taxon>Bacillati</taxon>
        <taxon>Actinomycetota</taxon>
        <taxon>Actinomycetes</taxon>
        <taxon>Kitasatosporales</taxon>
        <taxon>Streptomycetaceae</taxon>
        <taxon>Streptomyces</taxon>
    </lineage>
</organism>
<dbReference type="AlphaFoldDB" id="D6A4L7"/>
<evidence type="ECO:0000259" key="1">
    <source>
        <dbReference type="PROSITE" id="PS50943"/>
    </source>
</evidence>
<dbReference type="Gene3D" id="1.10.260.40">
    <property type="entry name" value="lambda repressor-like DNA-binding domains"/>
    <property type="match status" value="1"/>
</dbReference>